<evidence type="ECO:0000313" key="3">
    <source>
        <dbReference type="Proteomes" id="UP001295794"/>
    </source>
</evidence>
<dbReference type="AlphaFoldDB" id="A0AAD2K1R0"/>
<protein>
    <submittedName>
        <fullName evidence="2">Uncharacterized protein</fullName>
    </submittedName>
</protein>
<sequence length="174" mass="19004">MVLFQAHPAAGGSDDHDHDSDDEENIDPELRLRTVRTAHSAIAESIVADARQSAGGGDSSGCEGRRTENGSVRRGSPSRMEGAGIYMSTHRYERREWTVMATPRRGIRDKQSQEYQCVCLSDAADLSVLTFAQSTLSSPSWPKNLTEQFSRIANNSSLCSSSYNVSLHAHSTSL</sequence>
<reference evidence="2" key="1">
    <citation type="submission" date="2023-11" db="EMBL/GenBank/DDBJ databases">
        <authorList>
            <person name="De Vega J J."/>
            <person name="De Vega J J."/>
        </authorList>
    </citation>
    <scope>NUCLEOTIDE SEQUENCE</scope>
</reference>
<feature type="region of interest" description="Disordered" evidence="1">
    <location>
        <begin position="1"/>
        <end position="27"/>
    </location>
</feature>
<accession>A0AAD2K1R0</accession>
<evidence type="ECO:0000313" key="2">
    <source>
        <dbReference type="EMBL" id="CAK5274105.1"/>
    </source>
</evidence>
<feature type="region of interest" description="Disordered" evidence="1">
    <location>
        <begin position="46"/>
        <end position="81"/>
    </location>
</feature>
<proteinExistence type="predicted"/>
<dbReference type="EMBL" id="CAVNYO010000399">
    <property type="protein sequence ID" value="CAK5274105.1"/>
    <property type="molecule type" value="Genomic_DNA"/>
</dbReference>
<organism evidence="2 3">
    <name type="scientific">Mycena citricolor</name>
    <dbReference type="NCBI Taxonomy" id="2018698"/>
    <lineage>
        <taxon>Eukaryota</taxon>
        <taxon>Fungi</taxon>
        <taxon>Dikarya</taxon>
        <taxon>Basidiomycota</taxon>
        <taxon>Agaricomycotina</taxon>
        <taxon>Agaricomycetes</taxon>
        <taxon>Agaricomycetidae</taxon>
        <taxon>Agaricales</taxon>
        <taxon>Marasmiineae</taxon>
        <taxon>Mycenaceae</taxon>
        <taxon>Mycena</taxon>
    </lineage>
</organism>
<comment type="caution">
    <text evidence="2">The sequence shown here is derived from an EMBL/GenBank/DDBJ whole genome shotgun (WGS) entry which is preliminary data.</text>
</comment>
<dbReference type="Proteomes" id="UP001295794">
    <property type="component" value="Unassembled WGS sequence"/>
</dbReference>
<evidence type="ECO:0000256" key="1">
    <source>
        <dbReference type="SAM" id="MobiDB-lite"/>
    </source>
</evidence>
<name>A0AAD2K1R0_9AGAR</name>
<keyword evidence="3" id="KW-1185">Reference proteome</keyword>
<gene>
    <name evidence="2" type="ORF">MYCIT1_LOCUS21066</name>
</gene>